<feature type="domain" description="Protein kinase" evidence="13">
    <location>
        <begin position="1133"/>
        <end position="1430"/>
    </location>
</feature>
<evidence type="ECO:0000256" key="11">
    <source>
        <dbReference type="PROSITE-ProRule" id="PRU10141"/>
    </source>
</evidence>
<proteinExistence type="inferred from homology"/>
<evidence type="ECO:0000256" key="8">
    <source>
        <dbReference type="ARBA" id="ARBA00049003"/>
    </source>
</evidence>
<dbReference type="InterPro" id="IPR008271">
    <property type="entry name" value="Ser/Thr_kinase_AS"/>
</dbReference>
<feature type="compositionally biased region" description="Polar residues" evidence="12">
    <location>
        <begin position="826"/>
        <end position="842"/>
    </location>
</feature>
<dbReference type="InterPro" id="IPR050494">
    <property type="entry name" value="Ser_Thr_dual-spec_kinase"/>
</dbReference>
<dbReference type="SMART" id="SM00220">
    <property type="entry name" value="S_TKc"/>
    <property type="match status" value="1"/>
</dbReference>
<evidence type="ECO:0000256" key="7">
    <source>
        <dbReference type="ARBA" id="ARBA00022840"/>
    </source>
</evidence>
<evidence type="ECO:0000256" key="9">
    <source>
        <dbReference type="ARBA" id="ARBA00049308"/>
    </source>
</evidence>
<dbReference type="InterPro" id="IPR042521">
    <property type="entry name" value="DYRK"/>
</dbReference>
<dbReference type="InterPro" id="IPR011009">
    <property type="entry name" value="Kinase-like_dom_sf"/>
</dbReference>
<dbReference type="FunFam" id="1.10.510.10:FF:000112">
    <property type="entry name" value="Putative dual specificity tyrosine-phosphorylation-regulated kinase 2"/>
    <property type="match status" value="1"/>
</dbReference>
<evidence type="ECO:0000256" key="5">
    <source>
        <dbReference type="ARBA" id="ARBA00022741"/>
    </source>
</evidence>
<comment type="catalytic activity">
    <reaction evidence="10">
        <text>L-tyrosyl-[protein] + ATP = O-phospho-L-tyrosyl-[protein] + ADP + H(+)</text>
        <dbReference type="Rhea" id="RHEA:10596"/>
        <dbReference type="Rhea" id="RHEA-COMP:10136"/>
        <dbReference type="Rhea" id="RHEA-COMP:20101"/>
        <dbReference type="ChEBI" id="CHEBI:15378"/>
        <dbReference type="ChEBI" id="CHEBI:30616"/>
        <dbReference type="ChEBI" id="CHEBI:46858"/>
        <dbReference type="ChEBI" id="CHEBI:61978"/>
        <dbReference type="ChEBI" id="CHEBI:456216"/>
        <dbReference type="EC" id="2.7.12.1"/>
    </reaction>
</comment>
<comment type="similarity">
    <text evidence="1">Belongs to the protein kinase superfamily. CMGC Ser/Thr protein kinase family. MNB/DYRK subfamily.</text>
</comment>
<evidence type="ECO:0000256" key="12">
    <source>
        <dbReference type="SAM" id="MobiDB-lite"/>
    </source>
</evidence>
<comment type="catalytic activity">
    <reaction evidence="8">
        <text>L-seryl-[protein] + ATP = O-phospho-L-seryl-[protein] + ADP + H(+)</text>
        <dbReference type="Rhea" id="RHEA:17989"/>
        <dbReference type="Rhea" id="RHEA-COMP:9863"/>
        <dbReference type="Rhea" id="RHEA-COMP:11604"/>
        <dbReference type="ChEBI" id="CHEBI:15378"/>
        <dbReference type="ChEBI" id="CHEBI:29999"/>
        <dbReference type="ChEBI" id="CHEBI:30616"/>
        <dbReference type="ChEBI" id="CHEBI:83421"/>
        <dbReference type="ChEBI" id="CHEBI:456216"/>
        <dbReference type="EC" id="2.7.12.1"/>
    </reaction>
</comment>
<feature type="region of interest" description="Disordered" evidence="12">
    <location>
        <begin position="138"/>
        <end position="349"/>
    </location>
</feature>
<feature type="compositionally biased region" description="Polar residues" evidence="12">
    <location>
        <begin position="605"/>
        <end position="617"/>
    </location>
</feature>
<feature type="compositionally biased region" description="Polar residues" evidence="12">
    <location>
        <begin position="756"/>
        <end position="772"/>
    </location>
</feature>
<accession>A0A5K1JTV4</accession>
<feature type="compositionally biased region" description="Polar residues" evidence="12">
    <location>
        <begin position="159"/>
        <end position="175"/>
    </location>
</feature>
<evidence type="ECO:0000256" key="10">
    <source>
        <dbReference type="ARBA" id="ARBA00051680"/>
    </source>
</evidence>
<evidence type="ECO:0000256" key="3">
    <source>
        <dbReference type="ARBA" id="ARBA00022527"/>
    </source>
</evidence>
<dbReference type="GO" id="GO:0004712">
    <property type="term" value="F:protein serine/threonine/tyrosine kinase activity"/>
    <property type="evidence" value="ECO:0007669"/>
    <property type="project" value="UniProtKB-EC"/>
</dbReference>
<feature type="compositionally biased region" description="Basic and acidic residues" evidence="12">
    <location>
        <begin position="670"/>
        <end position="685"/>
    </location>
</feature>
<dbReference type="EMBL" id="LR724532">
    <property type="protein sequence ID" value="VWO95124.1"/>
    <property type="molecule type" value="Genomic_DNA"/>
</dbReference>
<dbReference type="PROSITE" id="PS50011">
    <property type="entry name" value="PROTEIN_KINASE_DOM"/>
    <property type="match status" value="1"/>
</dbReference>
<feature type="compositionally biased region" description="Low complexity" evidence="12">
    <location>
        <begin position="91"/>
        <end position="100"/>
    </location>
</feature>
<comment type="catalytic activity">
    <reaction evidence="9">
        <text>L-threonyl-[protein] + ATP = O-phospho-L-threonyl-[protein] + ADP + H(+)</text>
        <dbReference type="Rhea" id="RHEA:46608"/>
        <dbReference type="Rhea" id="RHEA-COMP:11060"/>
        <dbReference type="Rhea" id="RHEA-COMP:11605"/>
        <dbReference type="ChEBI" id="CHEBI:15378"/>
        <dbReference type="ChEBI" id="CHEBI:30013"/>
        <dbReference type="ChEBI" id="CHEBI:30616"/>
        <dbReference type="ChEBI" id="CHEBI:61977"/>
        <dbReference type="ChEBI" id="CHEBI:456216"/>
        <dbReference type="EC" id="2.7.12.1"/>
    </reaction>
</comment>
<feature type="compositionally biased region" description="Low complexity" evidence="12">
    <location>
        <begin position="843"/>
        <end position="863"/>
    </location>
</feature>
<feature type="compositionally biased region" description="Basic and acidic residues" evidence="12">
    <location>
        <begin position="233"/>
        <end position="246"/>
    </location>
</feature>
<dbReference type="GO" id="GO:0005524">
    <property type="term" value="F:ATP binding"/>
    <property type="evidence" value="ECO:0007669"/>
    <property type="project" value="UniProtKB-UniRule"/>
</dbReference>
<feature type="compositionally biased region" description="Low complexity" evidence="12">
    <location>
        <begin position="934"/>
        <end position="946"/>
    </location>
</feature>
<feature type="compositionally biased region" description="Low complexity" evidence="12">
    <location>
        <begin position="542"/>
        <end position="554"/>
    </location>
</feature>
<dbReference type="PROSITE" id="PS00108">
    <property type="entry name" value="PROTEIN_KINASE_ST"/>
    <property type="match status" value="1"/>
</dbReference>
<evidence type="ECO:0000256" key="1">
    <source>
        <dbReference type="ARBA" id="ARBA00008867"/>
    </source>
</evidence>
<evidence type="ECO:0000259" key="13">
    <source>
        <dbReference type="PROSITE" id="PS50011"/>
    </source>
</evidence>
<feature type="compositionally biased region" description="Polar residues" evidence="12">
    <location>
        <begin position="626"/>
        <end position="641"/>
    </location>
</feature>
<feature type="compositionally biased region" description="Polar residues" evidence="12">
    <location>
        <begin position="405"/>
        <end position="432"/>
    </location>
</feature>
<keyword evidence="7 11" id="KW-0067">ATP-binding</keyword>
<feature type="compositionally biased region" description="Low complexity" evidence="12">
    <location>
        <begin position="499"/>
        <end position="525"/>
    </location>
</feature>
<gene>
    <name evidence="14" type="primary">I1S077</name>
</gene>
<keyword evidence="4" id="KW-0808">Transferase</keyword>
<dbReference type="PANTHER" id="PTHR24058:SF22">
    <property type="entry name" value="DUAL SPECIFICITY TYROSINE-PHOSPHORYLATION-REGULATED KINASE 4"/>
    <property type="match status" value="1"/>
</dbReference>
<feature type="compositionally biased region" description="Polar residues" evidence="12">
    <location>
        <begin position="248"/>
        <end position="314"/>
    </location>
</feature>
<sequence>MVPQARRRTRTSLVDTRSLGGGAPPQQATSKEKVKDRRRDTLSLSIRHSRQGSSSSSHGESHHPRRVHNSDFSHLPPSPSTSSIQQFLGRAGTAGSSTSSPLHSQPHVASNVAHSLLRGTQEGWSDLDDQTTLEALRKLDGLSGKTARARSSIGGHSRVGSSSRPGTPAKATTQWEGIESGGNRSSKRTSVHASLSGKDKDKGREVAHRSISGPIPSTTEGSADTDYVVTSGDDIHHDSPQPDRGTKKTGTTSARSSFTPKRGSASSGTYASTPTTSSRDSASLSVGTSNTSVSAVSGRQSSGKAKRNSTSSDISIGHLSDPTTVRDRAASLVAPADTPEESYVPPVPPLPKELSSFKATLSTPGASHAPIVEYHSDVPISDRSRRETFNDVAFPSTLDVPVVPTTPSKHSSLQVPKSTTPTNMHKTPSKKWSFSGALGRKLSSTPSTSSMKDAAKSSAASATSPRVMSFGQQLRKSMSKEKPLSPGSKVSEDWSPINSDAMASATSLASLSSLGSGRAALSPSSGIPPTLAASKTPDRLVSSRTGTASSGASTHVPPIPQNVPLSPSSSMRRNPSTKRLTPSSIPFFRRSSSQSMQVPPPSLPTHSVSPTLSSGPASGTHLRAPTTMSPTKDSNLSSPTVPGSAKKSRSLHSDKEKDVKSSRESAATSSDREKSKKEDKDRSESRISVLMGRKRGKTLSSAQQPPKKTEPVALPPMQIAALPASTAQRVANLKSSQPSSSASANTNVSPVKAGSSRATSQTVSSMQKQSDTSLRRHQLPTIAGSPSVTGNTQAVVREAKEGPPLSSLNLSTILSKETPTKIPRISSRSSAVNSPTLKANGTSRRASMIIGSSSGITSSRAASPTAGSESMNEFGVLENGQVSASKTARNSVRASPQTTSSRVPRQVSASNSTANGSTIPRKNRESLSFGLRKASTGSVASTTSGAHDQPQQSAHSHHRFSALSPSKGLKLLSPKVSLPSARSSNNSTPSIHQTMGTPTGSRQSLSTPSPVPSSVDEEELLGDEEMMQYIKRQQAKKLQSGSTQEDLDAMLRFPEPIPPAPALSPQAVLKSDQARWLCEYECKEILDYESVYYVGAHSEKKMATPDNSTNNYGYDDERGDYQVINHDHLAYRYEIIDTLGKGSFGQVLHCRDHGTGESMAIKIIRNKKRFHHQALVEIKILDSLRKWDAEEKHHVIKMTEHFYFRGHLCIAMELLSINLYELIKANNFHGFTTALIRRFTSQMLQSLLLMRQHRIVHCDLKPENVLLRHPAKSAIKVIDFGSSCFEHEKIYTYIQSRFYRSPEVILGMNYHMAIDMWSLGCIMAELYTGFPIFPGENEQEQLACIMEVLGAPEKDFINRSSRKRLFFDTTGAPRPVVNSKGKRRRPGTKTLAQALKNPSDEQFVDFITKCLMWDPERRLKPQAALRHPYITGGRRSKVPNPTPSSTAKTFLQSASSNLGSRSTKVTETPKKSLISAPTPLTARTSRTLTVPSTPSGSTTIHVLISFQPYDDHKMTSMKGYLLLDSF</sequence>
<feature type="compositionally biased region" description="Basic residues" evidence="12">
    <location>
        <begin position="1"/>
        <end position="10"/>
    </location>
</feature>
<dbReference type="EC" id="2.7.12.1" evidence="2"/>
<feature type="region of interest" description="Disordered" evidence="12">
    <location>
        <begin position="397"/>
        <end position="1016"/>
    </location>
</feature>
<feature type="compositionally biased region" description="Low complexity" evidence="12">
    <location>
        <begin position="447"/>
        <end position="464"/>
    </location>
</feature>
<feature type="compositionally biased region" description="Polar residues" evidence="12">
    <location>
        <begin position="880"/>
        <end position="920"/>
    </location>
</feature>
<dbReference type="CDD" id="cd14210">
    <property type="entry name" value="PKc_DYRK"/>
    <property type="match status" value="1"/>
</dbReference>
<feature type="compositionally biased region" description="Low complexity" evidence="12">
    <location>
        <begin position="582"/>
        <end position="597"/>
    </location>
</feature>
<dbReference type="GO" id="GO:0005856">
    <property type="term" value="C:cytoskeleton"/>
    <property type="evidence" value="ECO:0007669"/>
    <property type="project" value="TreeGrafter"/>
</dbReference>
<keyword evidence="5 11" id="KW-0547">Nucleotide-binding</keyword>
<evidence type="ECO:0000313" key="14">
    <source>
        <dbReference type="EMBL" id="VWO95124.1"/>
    </source>
</evidence>
<feature type="compositionally biased region" description="Polar residues" evidence="12">
    <location>
        <begin position="806"/>
        <end position="817"/>
    </location>
</feature>
<keyword evidence="3" id="KW-0723">Serine/threonine-protein kinase</keyword>
<feature type="region of interest" description="Disordered" evidence="12">
    <location>
        <begin position="1"/>
        <end position="114"/>
    </location>
</feature>
<dbReference type="InterPro" id="IPR017441">
    <property type="entry name" value="Protein_kinase_ATP_BS"/>
</dbReference>
<reference evidence="14" key="1">
    <citation type="submission" date="2019-10" db="EMBL/GenBank/DDBJ databases">
        <authorList>
            <person name="Nor Muhammad N."/>
        </authorList>
    </citation>
    <scope>NUCLEOTIDE SEQUENCE</scope>
</reference>
<feature type="compositionally biased region" description="Basic and acidic residues" evidence="12">
    <location>
        <begin position="651"/>
        <end position="663"/>
    </location>
</feature>
<feature type="compositionally biased region" description="Polar residues" evidence="12">
    <location>
        <begin position="784"/>
        <end position="794"/>
    </location>
</feature>
<dbReference type="Pfam" id="PF00069">
    <property type="entry name" value="Pkinase"/>
    <property type="match status" value="1"/>
</dbReference>
<feature type="compositionally biased region" description="Polar residues" evidence="12">
    <location>
        <begin position="981"/>
        <end position="1007"/>
    </location>
</feature>
<feature type="compositionally biased region" description="Basic and acidic residues" evidence="12">
    <location>
        <begin position="30"/>
        <end position="41"/>
    </location>
</feature>
<name>A0A5K1JTV4_9APHY</name>
<organism evidence="14">
    <name type="scientific">Ganoderma boninense</name>
    <dbReference type="NCBI Taxonomy" id="34458"/>
    <lineage>
        <taxon>Eukaryota</taxon>
        <taxon>Fungi</taxon>
        <taxon>Dikarya</taxon>
        <taxon>Basidiomycota</taxon>
        <taxon>Agaricomycotina</taxon>
        <taxon>Agaricomycetes</taxon>
        <taxon>Polyporales</taxon>
        <taxon>Polyporaceae</taxon>
        <taxon>Ganoderma</taxon>
    </lineage>
</organism>
<feature type="compositionally biased region" description="Polar residues" evidence="12">
    <location>
        <begin position="563"/>
        <end position="581"/>
    </location>
</feature>
<evidence type="ECO:0000256" key="4">
    <source>
        <dbReference type="ARBA" id="ARBA00022679"/>
    </source>
</evidence>
<feature type="compositionally biased region" description="Low complexity" evidence="12">
    <location>
        <begin position="963"/>
        <end position="980"/>
    </location>
</feature>
<dbReference type="InterPro" id="IPR000719">
    <property type="entry name" value="Prot_kinase_dom"/>
</dbReference>
<dbReference type="GO" id="GO:0005737">
    <property type="term" value="C:cytoplasm"/>
    <property type="evidence" value="ECO:0007669"/>
    <property type="project" value="TreeGrafter"/>
</dbReference>
<dbReference type="Gene3D" id="3.30.200.20">
    <property type="entry name" value="Phosphorylase Kinase, domain 1"/>
    <property type="match status" value="1"/>
</dbReference>
<dbReference type="PANTHER" id="PTHR24058">
    <property type="entry name" value="DUAL SPECIFICITY PROTEIN KINASE"/>
    <property type="match status" value="1"/>
</dbReference>
<dbReference type="Gene3D" id="1.10.510.10">
    <property type="entry name" value="Transferase(Phosphotransferase) domain 1"/>
    <property type="match status" value="1"/>
</dbReference>
<dbReference type="SUPFAM" id="SSF56112">
    <property type="entry name" value="Protein kinase-like (PK-like)"/>
    <property type="match status" value="1"/>
</dbReference>
<feature type="compositionally biased region" description="Low complexity" evidence="12">
    <location>
        <begin position="43"/>
        <end position="58"/>
    </location>
</feature>
<dbReference type="Gene3D" id="3.30.10.30">
    <property type="entry name" value="DYRK"/>
    <property type="match status" value="1"/>
</dbReference>
<evidence type="ECO:0000256" key="2">
    <source>
        <dbReference type="ARBA" id="ARBA00013203"/>
    </source>
</evidence>
<evidence type="ECO:0000256" key="6">
    <source>
        <dbReference type="ARBA" id="ARBA00022777"/>
    </source>
</evidence>
<feature type="compositionally biased region" description="Low complexity" evidence="12">
    <location>
        <begin position="735"/>
        <end position="744"/>
    </location>
</feature>
<protein>
    <recommendedName>
        <fullName evidence="2">dual-specificity kinase</fullName>
        <ecNumber evidence="2">2.7.12.1</ecNumber>
    </recommendedName>
</protein>
<keyword evidence="6 14" id="KW-0418">Kinase</keyword>
<dbReference type="PROSITE" id="PS00107">
    <property type="entry name" value="PROTEIN_KINASE_ATP"/>
    <property type="match status" value="1"/>
</dbReference>
<feature type="compositionally biased region" description="Basic and acidic residues" evidence="12">
    <location>
        <begin position="197"/>
        <end position="208"/>
    </location>
</feature>
<dbReference type="GO" id="GO:0004674">
    <property type="term" value="F:protein serine/threonine kinase activity"/>
    <property type="evidence" value="ECO:0007669"/>
    <property type="project" value="UniProtKB-KW"/>
</dbReference>
<feature type="binding site" evidence="11">
    <location>
        <position position="1162"/>
    </location>
    <ligand>
        <name>ATP</name>
        <dbReference type="ChEBI" id="CHEBI:30616"/>
    </ligand>
</feature>